<keyword evidence="3" id="KW-0809">Transit peptide</keyword>
<evidence type="ECO:0000313" key="8">
    <source>
        <dbReference type="EMBL" id="EFO25066.2"/>
    </source>
</evidence>
<dbReference type="Pfam" id="PF04568">
    <property type="entry name" value="IATP"/>
    <property type="match status" value="1"/>
</dbReference>
<dbReference type="CTD" id="9940811"/>
<evidence type="ECO:0000256" key="6">
    <source>
        <dbReference type="RuleBase" id="RU368087"/>
    </source>
</evidence>
<evidence type="ECO:0000256" key="1">
    <source>
        <dbReference type="ARBA" id="ARBA00004173"/>
    </source>
</evidence>
<comment type="function">
    <text evidence="6">Thought to be a regulatory component of the ATP-synthesizing complex in the mitochondria.</text>
</comment>
<dbReference type="AlphaFoldDB" id="A0A1S0U4G4"/>
<feature type="compositionally biased region" description="Polar residues" evidence="7">
    <location>
        <begin position="27"/>
        <end position="40"/>
    </location>
</feature>
<dbReference type="KEGG" id="loa:LOAG_03423"/>
<evidence type="ECO:0000256" key="3">
    <source>
        <dbReference type="ARBA" id="ARBA00022946"/>
    </source>
</evidence>
<dbReference type="GO" id="GO:0005739">
    <property type="term" value="C:mitochondrion"/>
    <property type="evidence" value="ECO:0007669"/>
    <property type="project" value="UniProtKB-SubCell"/>
</dbReference>
<evidence type="ECO:0000256" key="5">
    <source>
        <dbReference type="ARBA" id="ARBA00023128"/>
    </source>
</evidence>
<accession>A0A1S0U4G4</accession>
<dbReference type="OrthoDB" id="10045676at2759"/>
<dbReference type="GeneID" id="9940811"/>
<feature type="region of interest" description="Disordered" evidence="7">
    <location>
        <begin position="84"/>
        <end position="103"/>
    </location>
</feature>
<reference evidence="8" key="1">
    <citation type="submission" date="2012-04" db="EMBL/GenBank/DDBJ databases">
        <title>The Genome Sequence of Loa loa.</title>
        <authorList>
            <consortium name="The Broad Institute Genome Sequencing Platform"/>
            <consortium name="Broad Institute Genome Sequencing Center for Infectious Disease"/>
            <person name="Nutman T.B."/>
            <person name="Fink D.L."/>
            <person name="Russ C."/>
            <person name="Young S."/>
            <person name="Zeng Q."/>
            <person name="Gargeya S."/>
            <person name="Alvarado L."/>
            <person name="Berlin A."/>
            <person name="Chapman S.B."/>
            <person name="Chen Z."/>
            <person name="Freedman E."/>
            <person name="Gellesch M."/>
            <person name="Goldberg J."/>
            <person name="Griggs A."/>
            <person name="Gujja S."/>
            <person name="Heilman E.R."/>
            <person name="Heiman D."/>
            <person name="Howarth C."/>
            <person name="Mehta T."/>
            <person name="Neiman D."/>
            <person name="Pearson M."/>
            <person name="Roberts A."/>
            <person name="Saif S."/>
            <person name="Shea T."/>
            <person name="Shenoy N."/>
            <person name="Sisk P."/>
            <person name="Stolte C."/>
            <person name="Sykes S."/>
            <person name="White J."/>
            <person name="Yandava C."/>
            <person name="Haas B."/>
            <person name="Henn M.R."/>
            <person name="Nusbaum C."/>
            <person name="Birren B."/>
        </authorList>
    </citation>
    <scope>NUCLEOTIDE SEQUENCE [LARGE SCALE GENOMIC DNA]</scope>
</reference>
<dbReference type="RefSeq" id="XP_020303327.1">
    <property type="nucleotide sequence ID" value="XM_020446315.1"/>
</dbReference>
<dbReference type="Gene3D" id="1.20.5.500">
    <property type="entry name" value="Single helix bin"/>
    <property type="match status" value="1"/>
</dbReference>
<keyword evidence="5 6" id="KW-0496">Mitochondrion</keyword>
<gene>
    <name evidence="8" type="ORF">LOAG_03423</name>
</gene>
<evidence type="ECO:0000256" key="2">
    <source>
        <dbReference type="ARBA" id="ARBA00010901"/>
    </source>
</evidence>
<dbReference type="SUPFAM" id="SSF64602">
    <property type="entry name" value="F1 ATPase inhibitor, IF1, C-terminal domain"/>
    <property type="match status" value="1"/>
</dbReference>
<evidence type="ECO:0000256" key="4">
    <source>
        <dbReference type="ARBA" id="ARBA00023054"/>
    </source>
</evidence>
<protein>
    <recommendedName>
        <fullName evidence="6">ATPase inhibitor, mitochondrial</fullName>
    </recommendedName>
</protein>
<feature type="compositionally biased region" description="Basic and acidic residues" evidence="7">
    <location>
        <begin position="84"/>
        <end position="95"/>
    </location>
</feature>
<dbReference type="OMA" id="GMVREEQ"/>
<dbReference type="GO" id="GO:0042030">
    <property type="term" value="F:ATPase inhibitor activity"/>
    <property type="evidence" value="ECO:0007669"/>
    <property type="project" value="InterPro"/>
</dbReference>
<evidence type="ECO:0000256" key="7">
    <source>
        <dbReference type="SAM" id="MobiDB-lite"/>
    </source>
</evidence>
<feature type="region of interest" description="Disordered" evidence="7">
    <location>
        <begin position="25"/>
        <end position="44"/>
    </location>
</feature>
<organism evidence="8">
    <name type="scientific">Loa loa</name>
    <name type="common">Eye worm</name>
    <name type="synonym">Filaria loa</name>
    <dbReference type="NCBI Taxonomy" id="7209"/>
    <lineage>
        <taxon>Eukaryota</taxon>
        <taxon>Metazoa</taxon>
        <taxon>Ecdysozoa</taxon>
        <taxon>Nematoda</taxon>
        <taxon>Chromadorea</taxon>
        <taxon>Rhabditida</taxon>
        <taxon>Spirurina</taxon>
        <taxon>Spiruromorpha</taxon>
        <taxon>Filarioidea</taxon>
        <taxon>Onchocercidae</taxon>
        <taxon>Loa</taxon>
    </lineage>
</organism>
<dbReference type="PANTHER" id="PTHR48417:SF1">
    <property type="entry name" value="ATP SYNTHASE F1 SUBUNIT EPSILON"/>
    <property type="match status" value="1"/>
</dbReference>
<dbReference type="PANTHER" id="PTHR48417">
    <property type="entry name" value="ATP SYNTHASE F1 SUBUNIT EPSILON"/>
    <property type="match status" value="1"/>
</dbReference>
<sequence>MDKISRTDPSYFFLVLHSEEKDMSGNFDGSINDPNATDNAGSIREAGGAFGRMGIAREEQYFYDQQKEAMKNLNSTLKNVKEVIHSKDTDNEHSDQSNQAIRS</sequence>
<dbReference type="InterPro" id="IPR007648">
    <property type="entry name" value="ATPase_inhibitor_mt"/>
</dbReference>
<comment type="similarity">
    <text evidence="2 6">Belongs to the ATPase inhibitor family.</text>
</comment>
<dbReference type="EMBL" id="JH712350">
    <property type="protein sequence ID" value="EFO25066.2"/>
    <property type="molecule type" value="Genomic_DNA"/>
</dbReference>
<dbReference type="InParanoid" id="A0A1S0U4G4"/>
<keyword evidence="4" id="KW-0175">Coiled coil</keyword>
<name>A0A1S0U4G4_LOALO</name>
<comment type="subcellular location">
    <subcellularLocation>
        <location evidence="1 6">Mitochondrion</location>
    </subcellularLocation>
</comment>
<proteinExistence type="inferred from homology"/>